<feature type="region of interest" description="Disordered" evidence="14">
    <location>
        <begin position="1"/>
        <end position="58"/>
    </location>
</feature>
<keyword evidence="16" id="KW-1185">Reference proteome</keyword>
<dbReference type="EMBL" id="JAQGDS010000001">
    <property type="protein sequence ID" value="KAJ6264169.1"/>
    <property type="molecule type" value="Genomic_DNA"/>
</dbReference>
<comment type="caution">
    <text evidence="15">The sequence shown here is derived from an EMBL/GenBank/DDBJ whole genome shotgun (WGS) entry which is preliminary data.</text>
</comment>
<evidence type="ECO:0000256" key="11">
    <source>
        <dbReference type="ARBA" id="ARBA00023328"/>
    </source>
</evidence>
<evidence type="ECO:0000256" key="13">
    <source>
        <dbReference type="SAM" id="Coils"/>
    </source>
</evidence>
<comment type="similarity">
    <text evidence="4">Belongs to the DASH complex SPC19 family.</text>
</comment>
<keyword evidence="6" id="KW-0158">Chromosome</keyword>
<evidence type="ECO:0000256" key="10">
    <source>
        <dbReference type="ARBA" id="ARBA00023242"/>
    </source>
</evidence>
<organism evidence="15 16">
    <name type="scientific">Drechslerella dactyloides</name>
    <name type="common">Nematode-trapping fungus</name>
    <name type="synonym">Arthrobotrys dactyloides</name>
    <dbReference type="NCBI Taxonomy" id="74499"/>
    <lineage>
        <taxon>Eukaryota</taxon>
        <taxon>Fungi</taxon>
        <taxon>Dikarya</taxon>
        <taxon>Ascomycota</taxon>
        <taxon>Pezizomycotina</taxon>
        <taxon>Orbiliomycetes</taxon>
        <taxon>Orbiliales</taxon>
        <taxon>Orbiliaceae</taxon>
        <taxon>Drechslerella</taxon>
    </lineage>
</organism>
<feature type="coiled-coil region" evidence="13">
    <location>
        <begin position="156"/>
        <end position="183"/>
    </location>
</feature>
<proteinExistence type="inferred from homology"/>
<evidence type="ECO:0000256" key="3">
    <source>
        <dbReference type="ARBA" id="ARBA00004629"/>
    </source>
</evidence>
<evidence type="ECO:0000256" key="4">
    <source>
        <dbReference type="ARBA" id="ARBA00008952"/>
    </source>
</evidence>
<gene>
    <name evidence="15" type="ORF">Dda_0311</name>
</gene>
<dbReference type="InterPro" id="IPR013251">
    <property type="entry name" value="DASH_Spc19"/>
</dbReference>
<keyword evidence="10" id="KW-0539">Nucleus</keyword>
<evidence type="ECO:0000256" key="8">
    <source>
        <dbReference type="ARBA" id="ARBA00022838"/>
    </source>
</evidence>
<evidence type="ECO:0000256" key="12">
    <source>
        <dbReference type="ARBA" id="ARBA00032583"/>
    </source>
</evidence>
<evidence type="ECO:0000256" key="14">
    <source>
        <dbReference type="SAM" id="MobiDB-lite"/>
    </source>
</evidence>
<dbReference type="GO" id="GO:0008608">
    <property type="term" value="P:attachment of spindle microtubules to kinetochore"/>
    <property type="evidence" value="ECO:0007669"/>
    <property type="project" value="InterPro"/>
</dbReference>
<evidence type="ECO:0000313" key="15">
    <source>
        <dbReference type="EMBL" id="KAJ6264169.1"/>
    </source>
</evidence>
<keyword evidence="13" id="KW-0175">Coiled coil</keyword>
<evidence type="ECO:0000256" key="7">
    <source>
        <dbReference type="ARBA" id="ARBA00022490"/>
    </source>
</evidence>
<keyword evidence="11" id="KW-0137">Centromere</keyword>
<feature type="compositionally biased region" description="Polar residues" evidence="14">
    <location>
        <begin position="42"/>
        <end position="51"/>
    </location>
</feature>
<keyword evidence="7" id="KW-0963">Cytoplasm</keyword>
<evidence type="ECO:0000256" key="9">
    <source>
        <dbReference type="ARBA" id="ARBA00023212"/>
    </source>
</evidence>
<protein>
    <recommendedName>
        <fullName evidence="5">DASH complex subunit SPC19</fullName>
    </recommendedName>
    <alternativeName>
        <fullName evidence="12">Outer kinetochore protein SPC19</fullName>
    </alternativeName>
</protein>
<feature type="region of interest" description="Disordered" evidence="14">
    <location>
        <begin position="124"/>
        <end position="149"/>
    </location>
</feature>
<evidence type="ECO:0000256" key="6">
    <source>
        <dbReference type="ARBA" id="ARBA00022454"/>
    </source>
</evidence>
<dbReference type="Pfam" id="PF08287">
    <property type="entry name" value="DASH_Spc19"/>
    <property type="match status" value="1"/>
</dbReference>
<dbReference type="GO" id="GO:0005876">
    <property type="term" value="C:spindle microtubule"/>
    <property type="evidence" value="ECO:0007669"/>
    <property type="project" value="InterPro"/>
</dbReference>
<reference evidence="15" key="1">
    <citation type="submission" date="2023-01" db="EMBL/GenBank/DDBJ databases">
        <title>The chitinases involved in constricting ring structure development in the nematode-trapping fungus Drechslerella dactyloides.</title>
        <authorList>
            <person name="Wang R."/>
            <person name="Zhang L."/>
            <person name="Tang P."/>
            <person name="Li S."/>
            <person name="Liang L."/>
        </authorList>
    </citation>
    <scope>NUCLEOTIDE SEQUENCE</scope>
    <source>
        <strain evidence="15">YMF1.00031</strain>
    </source>
</reference>
<comment type="subcellular location">
    <subcellularLocation>
        <location evidence="3">Chromosome</location>
        <location evidence="3">Centromere</location>
        <location evidence="3">Kinetochore</location>
    </subcellularLocation>
    <subcellularLocation>
        <location evidence="2">Cytoplasm</location>
        <location evidence="2">Cytoskeleton</location>
        <location evidence="2">Spindle</location>
    </subcellularLocation>
    <subcellularLocation>
        <location evidence="1">Nucleus</location>
    </subcellularLocation>
</comment>
<dbReference type="PANTHER" id="PTHR28262">
    <property type="entry name" value="DASH COMPLEX SUBUNIT SPC19"/>
    <property type="match status" value="1"/>
</dbReference>
<feature type="compositionally biased region" description="Basic and acidic residues" evidence="14">
    <location>
        <begin position="1"/>
        <end position="17"/>
    </location>
</feature>
<name>A0AAD6J612_DREDA</name>
<evidence type="ECO:0000313" key="16">
    <source>
        <dbReference type="Proteomes" id="UP001221413"/>
    </source>
</evidence>
<keyword evidence="9" id="KW-0206">Cytoskeleton</keyword>
<keyword evidence="8" id="KW-0995">Kinetochore</keyword>
<sequence>MLLLRRLPDAIHRDPADHNPGPRCRRRGLPPPCQSPVLAPRTSDQNIPQTKSADRHANAHQHFELVSQGDLQTAQSLLSSTIAPEADRLLKETEKHIHRLELKERKLIADSELLETRIANSLKKSGAPGGNAGQKHAATVPTPGPNEDEAMNVEKLKKLKAQRQRLAYAVERLELEKRQKEMQLKKNMSYGA</sequence>
<evidence type="ECO:0000256" key="1">
    <source>
        <dbReference type="ARBA" id="ARBA00004123"/>
    </source>
</evidence>
<accession>A0AAD6J612</accession>
<evidence type="ECO:0000256" key="5">
    <source>
        <dbReference type="ARBA" id="ARBA00016329"/>
    </source>
</evidence>
<dbReference type="GO" id="GO:0042729">
    <property type="term" value="C:DASH complex"/>
    <property type="evidence" value="ECO:0007669"/>
    <property type="project" value="InterPro"/>
</dbReference>
<dbReference type="AlphaFoldDB" id="A0AAD6J612"/>
<dbReference type="PANTHER" id="PTHR28262:SF1">
    <property type="entry name" value="DASH COMPLEX SUBUNIT SPC19"/>
    <property type="match status" value="1"/>
</dbReference>
<dbReference type="Proteomes" id="UP001221413">
    <property type="component" value="Unassembled WGS sequence"/>
</dbReference>
<evidence type="ECO:0000256" key="2">
    <source>
        <dbReference type="ARBA" id="ARBA00004186"/>
    </source>
</evidence>